<gene>
    <name evidence="1" type="ORF">KOI35_43110</name>
</gene>
<dbReference type="Proteomes" id="UP001519654">
    <property type="component" value="Unassembled WGS sequence"/>
</dbReference>
<organism evidence="1 2">
    <name type="scientific">Paractinoplanes bogorensis</name>
    <dbReference type="NCBI Taxonomy" id="1610840"/>
    <lineage>
        <taxon>Bacteria</taxon>
        <taxon>Bacillati</taxon>
        <taxon>Actinomycetota</taxon>
        <taxon>Actinomycetes</taxon>
        <taxon>Micromonosporales</taxon>
        <taxon>Micromonosporaceae</taxon>
        <taxon>Paractinoplanes</taxon>
    </lineage>
</organism>
<reference evidence="1 2" key="1">
    <citation type="submission" date="2021-06" db="EMBL/GenBank/DDBJ databases">
        <title>Actinoplanes lichenicola sp. nov., and Actinoplanes ovalisporus sp. nov., isolated from lichen in Thailand.</title>
        <authorList>
            <person name="Saeng-In P."/>
            <person name="Kanchanasin P."/>
            <person name="Yuki M."/>
            <person name="Kudo T."/>
            <person name="Ohkuma M."/>
            <person name="Phongsopitanun W."/>
            <person name="Tanasupawat S."/>
        </authorList>
    </citation>
    <scope>NUCLEOTIDE SEQUENCE [LARGE SCALE GENOMIC DNA]</scope>
    <source>
        <strain evidence="1 2">NBRC 110975</strain>
    </source>
</reference>
<keyword evidence="2" id="KW-1185">Reference proteome</keyword>
<name>A0ABS5Z3N7_9ACTN</name>
<evidence type="ECO:0000313" key="1">
    <source>
        <dbReference type="EMBL" id="MBU2670314.1"/>
    </source>
</evidence>
<accession>A0ABS5Z3N7</accession>
<dbReference type="RefSeq" id="WP_215795537.1">
    <property type="nucleotide sequence ID" value="NZ_JAHKKG010000019.1"/>
</dbReference>
<proteinExistence type="predicted"/>
<protein>
    <submittedName>
        <fullName evidence="1">Uncharacterized protein</fullName>
    </submittedName>
</protein>
<evidence type="ECO:0000313" key="2">
    <source>
        <dbReference type="Proteomes" id="UP001519654"/>
    </source>
</evidence>
<dbReference type="EMBL" id="JAHKKG010000019">
    <property type="protein sequence ID" value="MBU2670314.1"/>
    <property type="molecule type" value="Genomic_DNA"/>
</dbReference>
<comment type="caution">
    <text evidence="1">The sequence shown here is derived from an EMBL/GenBank/DDBJ whole genome shotgun (WGS) entry which is preliminary data.</text>
</comment>
<sequence length="325" mass="35086">MTTSNDARLRELAGRGHLGRLNEAERERLRPAAYELAYRIVYDVVIRRVARGRGHHACAAGLHRMRECCLDGYYDDLEATVDRLLTSTERIGDLEAWLAKRAKGAAIDAYRRRRGATGAPQRPRMTKALSRGLGHDPWLCDLALKILDWVGIPAGLGATVWPVDSWAADRAARTGDHHGSTPARVVADVDRVLGVMRRRPDWFHRHVERPLGRKTAPVGGCPGEGPGDPRPLLADPGDADEARVRELAAAAVEAIRAGLGRGEDAAAAVETVLSELFLGGTGADQIGRMPGHGEVTERVSVLLGDRVAFAALVQRILPIVDGSAG</sequence>